<evidence type="ECO:0000256" key="2">
    <source>
        <dbReference type="ARBA" id="ARBA00022729"/>
    </source>
</evidence>
<dbReference type="InterPro" id="IPR024607">
    <property type="entry name" value="Sulfatase_CS"/>
</dbReference>
<keyword evidence="4" id="KW-0325">Glycoprotein</keyword>
<feature type="chain" id="PRO_5046469343" evidence="5">
    <location>
        <begin position="16"/>
        <end position="488"/>
    </location>
</feature>
<evidence type="ECO:0000313" key="7">
    <source>
        <dbReference type="EMBL" id="MCX2980106.1"/>
    </source>
</evidence>
<dbReference type="PROSITE" id="PS00149">
    <property type="entry name" value="SULFATASE_2"/>
    <property type="match status" value="1"/>
</dbReference>
<dbReference type="Gene3D" id="3.40.720.10">
    <property type="entry name" value="Alkaline Phosphatase, subunit A"/>
    <property type="match status" value="1"/>
</dbReference>
<reference evidence="7" key="1">
    <citation type="submission" date="2019-02" db="EMBL/GenBank/DDBJ databases">
        <authorList>
            <person name="Li S.-H."/>
        </authorList>
    </citation>
    <scope>NUCLEOTIDE SEQUENCE</scope>
    <source>
        <strain evidence="7">IMCC14734</strain>
    </source>
</reference>
<feature type="signal peptide" evidence="5">
    <location>
        <begin position="1"/>
        <end position="15"/>
    </location>
</feature>
<evidence type="ECO:0000259" key="6">
    <source>
        <dbReference type="Pfam" id="PF00884"/>
    </source>
</evidence>
<dbReference type="SUPFAM" id="SSF53649">
    <property type="entry name" value="Alkaline phosphatase-like"/>
    <property type="match status" value="1"/>
</dbReference>
<dbReference type="Pfam" id="PF00884">
    <property type="entry name" value="Sulfatase"/>
    <property type="match status" value="1"/>
</dbReference>
<dbReference type="CDD" id="cd16031">
    <property type="entry name" value="G6S_like"/>
    <property type="match status" value="1"/>
</dbReference>
<accession>A0ABT3TCU0</accession>
<dbReference type="Proteomes" id="UP001143362">
    <property type="component" value="Unassembled WGS sequence"/>
</dbReference>
<gene>
    <name evidence="7" type="ORF">EYC98_04410</name>
</gene>
<keyword evidence="3" id="KW-0378">Hydrolase</keyword>
<protein>
    <submittedName>
        <fullName evidence="7">DUF4976 domain-containing protein</fullName>
    </submittedName>
</protein>
<name>A0ABT3TCU0_9GAMM</name>
<comment type="similarity">
    <text evidence="1">Belongs to the sulfatase family.</text>
</comment>
<dbReference type="PANTHER" id="PTHR43108">
    <property type="entry name" value="N-ACETYLGLUCOSAMINE-6-SULFATASE FAMILY MEMBER"/>
    <property type="match status" value="1"/>
</dbReference>
<dbReference type="EMBL" id="SHNN01000001">
    <property type="protein sequence ID" value="MCX2980106.1"/>
    <property type="molecule type" value="Genomic_DNA"/>
</dbReference>
<proteinExistence type="inferred from homology"/>
<organism evidence="7 8">
    <name type="scientific">Candidatus Litorirhabdus singularis</name>
    <dbReference type="NCBI Taxonomy" id="2518993"/>
    <lineage>
        <taxon>Bacteria</taxon>
        <taxon>Pseudomonadati</taxon>
        <taxon>Pseudomonadota</taxon>
        <taxon>Gammaproteobacteria</taxon>
        <taxon>Cellvibrionales</taxon>
        <taxon>Halieaceae</taxon>
        <taxon>Candidatus Litorirhabdus</taxon>
    </lineage>
</organism>
<evidence type="ECO:0000256" key="5">
    <source>
        <dbReference type="SAM" id="SignalP"/>
    </source>
</evidence>
<dbReference type="InterPro" id="IPR017850">
    <property type="entry name" value="Alkaline_phosphatase_core_sf"/>
</dbReference>
<keyword evidence="8" id="KW-1185">Reference proteome</keyword>
<dbReference type="RefSeq" id="WP_279244085.1">
    <property type="nucleotide sequence ID" value="NZ_SHNN01000001.1"/>
</dbReference>
<dbReference type="PANTHER" id="PTHR43108:SF8">
    <property type="entry name" value="SD21168P"/>
    <property type="match status" value="1"/>
</dbReference>
<sequence>MQWILIIFFSLLAHATIAAPPNVVFILTDDQRADAVGYHPNSLLGIQTPHIDRLATEGARFDNMFVTTSLCSPSRASFLSGTYTHTHGVYNNFTDYPHQLQSFPLLLQKAGYTTAYIGKWHMGEDDDSRRPGFDYWVTHKGQGKYYDTVFNVNGERKTVAGYYTDRVTDMALDWLAQRPTEQPFALLVGHKAPHGPFVPEPRYANRYDDVPYPYPASSFQLDDKPAWIRERLPTWHGIYGPLYGFRDNFPDDRPQAVVDFEQFVRSYVATINSVDDSVGRIYAALERSGELDNTIFVFASDNGFLFGEHGMIDKRTMHEASIRVPLVVRYPTKISPGTVVSEHVLSLDVAPSLIEMAINQQMANIQGRSWAGLVSGTTTVWRDAWLYEYNYETQFPYTPNVRGIRRGDWKYVAYPHGDNGPLRHMEELYQMAADPGESRNLAQDPDSAAQLTEMRAALATLLNATGADPDVMPVDQGIRGELPEESIR</sequence>
<feature type="domain" description="Sulfatase N-terminal" evidence="6">
    <location>
        <begin position="21"/>
        <end position="356"/>
    </location>
</feature>
<evidence type="ECO:0000256" key="1">
    <source>
        <dbReference type="ARBA" id="ARBA00008779"/>
    </source>
</evidence>
<evidence type="ECO:0000256" key="4">
    <source>
        <dbReference type="ARBA" id="ARBA00023180"/>
    </source>
</evidence>
<dbReference type="InterPro" id="IPR000917">
    <property type="entry name" value="Sulfatase_N"/>
</dbReference>
<evidence type="ECO:0000256" key="3">
    <source>
        <dbReference type="ARBA" id="ARBA00022801"/>
    </source>
</evidence>
<evidence type="ECO:0000313" key="8">
    <source>
        <dbReference type="Proteomes" id="UP001143362"/>
    </source>
</evidence>
<comment type="caution">
    <text evidence="7">The sequence shown here is derived from an EMBL/GenBank/DDBJ whole genome shotgun (WGS) entry which is preliminary data.</text>
</comment>
<keyword evidence="2 5" id="KW-0732">Signal</keyword>